<feature type="compositionally biased region" description="Polar residues" evidence="1">
    <location>
        <begin position="43"/>
        <end position="56"/>
    </location>
</feature>
<dbReference type="AlphaFoldDB" id="A0AAV0WHK8"/>
<sequence>MRKAASQNASRIRRPVIQAPSSTTNERTEETKGKLNKPKHRQATYQRGQTSHLPDNNSRRRTLEDERKAAPHRRTRTPNHLIRNCPTAAGAPRSISRTPTARLVTVRVIEIESERGRAQHQEAPQTARLAEGRDNRKTGRRKTGKPSPARRKLQYKGRRIARHKTRGRLANKPGREDHKRDFKTVGLQSRVEKSKNATSGP</sequence>
<comment type="caution">
    <text evidence="2">The sequence shown here is derived from an EMBL/GenBank/DDBJ whole genome shotgun (WGS) entry which is preliminary data.</text>
</comment>
<evidence type="ECO:0000313" key="2">
    <source>
        <dbReference type="EMBL" id="CAI6355016.1"/>
    </source>
</evidence>
<evidence type="ECO:0000313" key="3">
    <source>
        <dbReference type="Proteomes" id="UP001160148"/>
    </source>
</evidence>
<evidence type="ECO:0000256" key="1">
    <source>
        <dbReference type="SAM" id="MobiDB-lite"/>
    </source>
</evidence>
<feature type="compositionally biased region" description="Basic and acidic residues" evidence="1">
    <location>
        <begin position="173"/>
        <end position="183"/>
    </location>
</feature>
<organism evidence="2 3">
    <name type="scientific">Macrosiphum euphorbiae</name>
    <name type="common">potato aphid</name>
    <dbReference type="NCBI Taxonomy" id="13131"/>
    <lineage>
        <taxon>Eukaryota</taxon>
        <taxon>Metazoa</taxon>
        <taxon>Ecdysozoa</taxon>
        <taxon>Arthropoda</taxon>
        <taxon>Hexapoda</taxon>
        <taxon>Insecta</taxon>
        <taxon>Pterygota</taxon>
        <taxon>Neoptera</taxon>
        <taxon>Paraneoptera</taxon>
        <taxon>Hemiptera</taxon>
        <taxon>Sternorrhyncha</taxon>
        <taxon>Aphidomorpha</taxon>
        <taxon>Aphidoidea</taxon>
        <taxon>Aphididae</taxon>
        <taxon>Macrosiphini</taxon>
        <taxon>Macrosiphum</taxon>
    </lineage>
</organism>
<protein>
    <submittedName>
        <fullName evidence="2">Uncharacterized protein</fullName>
    </submittedName>
</protein>
<feature type="compositionally biased region" description="Basic residues" evidence="1">
    <location>
        <begin position="138"/>
        <end position="169"/>
    </location>
</feature>
<feature type="region of interest" description="Disordered" evidence="1">
    <location>
        <begin position="1"/>
        <end position="94"/>
    </location>
</feature>
<feature type="compositionally biased region" description="Basic and acidic residues" evidence="1">
    <location>
        <begin position="57"/>
        <end position="69"/>
    </location>
</feature>
<dbReference type="EMBL" id="CARXXK010000002">
    <property type="protein sequence ID" value="CAI6355016.1"/>
    <property type="molecule type" value="Genomic_DNA"/>
</dbReference>
<gene>
    <name evidence="2" type="ORF">MEUPH1_LOCUS10924</name>
</gene>
<name>A0AAV0WHK8_9HEMI</name>
<keyword evidence="3" id="KW-1185">Reference proteome</keyword>
<proteinExistence type="predicted"/>
<feature type="compositionally biased region" description="Polar residues" evidence="1">
    <location>
        <begin position="1"/>
        <end position="10"/>
    </location>
</feature>
<feature type="region of interest" description="Disordered" evidence="1">
    <location>
        <begin position="115"/>
        <end position="201"/>
    </location>
</feature>
<reference evidence="2 3" key="1">
    <citation type="submission" date="2023-01" db="EMBL/GenBank/DDBJ databases">
        <authorList>
            <person name="Whitehead M."/>
        </authorList>
    </citation>
    <scope>NUCLEOTIDE SEQUENCE [LARGE SCALE GENOMIC DNA]</scope>
</reference>
<accession>A0AAV0WHK8</accession>
<dbReference type="Proteomes" id="UP001160148">
    <property type="component" value="Unassembled WGS sequence"/>
</dbReference>